<reference evidence="1 2" key="1">
    <citation type="submission" date="2023-07" db="EMBL/GenBank/DDBJ databases">
        <title>Genomic Encyclopedia of Type Strains, Phase IV (KMG-IV): sequencing the most valuable type-strain genomes for metagenomic binning, comparative biology and taxonomic classification.</title>
        <authorList>
            <person name="Goeker M."/>
        </authorList>
    </citation>
    <scope>NUCLEOTIDE SEQUENCE [LARGE SCALE GENOMIC DNA]</scope>
    <source>
        <strain evidence="1 2">NIO-1023</strain>
    </source>
</reference>
<keyword evidence="2" id="KW-1185">Reference proteome</keyword>
<accession>A0ABT9MJ78</accession>
<dbReference type="Proteomes" id="UP001232163">
    <property type="component" value="Unassembled WGS sequence"/>
</dbReference>
<dbReference type="RefSeq" id="WP_307470170.1">
    <property type="nucleotide sequence ID" value="NZ_JAURUR010000050.1"/>
</dbReference>
<sequence>MNLPQLLIDALVAEIKTVLPDHKVEAREPAESELAANETVRQVFVTTEGLEPGEEFANQGESTQLLIPVFVSCVMPRPGTVVFAAQTLRRRLKLIQAVQRVIRDFTHAHPMADLTWIQERPSLVETFYVSIQALYRTSSS</sequence>
<gene>
    <name evidence="1" type="ORF">QO006_004125</name>
</gene>
<evidence type="ECO:0000313" key="2">
    <source>
        <dbReference type="Proteomes" id="UP001232163"/>
    </source>
</evidence>
<protein>
    <submittedName>
        <fullName evidence="1">Uncharacterized protein</fullName>
    </submittedName>
</protein>
<evidence type="ECO:0000313" key="1">
    <source>
        <dbReference type="EMBL" id="MDP9766650.1"/>
    </source>
</evidence>
<name>A0ABT9MJ78_9DEIO</name>
<organism evidence="1 2">
    <name type="scientific">Deinococcus enclensis</name>
    <dbReference type="NCBI Taxonomy" id="1049582"/>
    <lineage>
        <taxon>Bacteria</taxon>
        <taxon>Thermotogati</taxon>
        <taxon>Deinococcota</taxon>
        <taxon>Deinococci</taxon>
        <taxon>Deinococcales</taxon>
        <taxon>Deinococcaceae</taxon>
        <taxon>Deinococcus</taxon>
    </lineage>
</organism>
<proteinExistence type="predicted"/>
<dbReference type="EMBL" id="JAURUR010000050">
    <property type="protein sequence ID" value="MDP9766650.1"/>
    <property type="molecule type" value="Genomic_DNA"/>
</dbReference>
<comment type="caution">
    <text evidence="1">The sequence shown here is derived from an EMBL/GenBank/DDBJ whole genome shotgun (WGS) entry which is preliminary data.</text>
</comment>